<gene>
    <name evidence="6" type="primary">degA_6</name>
    <name evidence="6" type="ORF">DSM106044_03115</name>
</gene>
<keyword evidence="7" id="KW-1185">Reference proteome</keyword>
<dbReference type="STRING" id="180332.GCA_000797495_03315"/>
<dbReference type="EMBL" id="QGQD01000060">
    <property type="protein sequence ID" value="TLD00025.1"/>
    <property type="molecule type" value="Genomic_DNA"/>
</dbReference>
<reference evidence="6 7" key="1">
    <citation type="journal article" date="2019" name="Anaerobe">
        <title>Detection of Robinsoniella peoriensis in multiple bone samples of a trauma patient.</title>
        <authorList>
            <person name="Schrottner P."/>
            <person name="Hartwich K."/>
            <person name="Bunk B."/>
            <person name="Schober I."/>
            <person name="Helbig S."/>
            <person name="Rudolph W.W."/>
            <person name="Gunzer F."/>
        </authorList>
    </citation>
    <scope>NUCLEOTIDE SEQUENCE [LARGE SCALE GENOMIC DNA]</scope>
    <source>
        <strain evidence="6 7">DSM 106044</strain>
    </source>
</reference>
<accession>A0A4U8Q5A4</accession>
<dbReference type="PANTHER" id="PTHR30146:SF148">
    <property type="entry name" value="HTH-TYPE TRANSCRIPTIONAL REPRESSOR PURR-RELATED"/>
    <property type="match status" value="1"/>
</dbReference>
<proteinExistence type="predicted"/>
<protein>
    <submittedName>
        <fullName evidence="6">Degradation activator</fullName>
    </submittedName>
</protein>
<dbReference type="AlphaFoldDB" id="A0A4U8Q5A4"/>
<dbReference type="InterPro" id="IPR000843">
    <property type="entry name" value="HTH_LacI"/>
</dbReference>
<evidence type="ECO:0000313" key="6">
    <source>
        <dbReference type="EMBL" id="TLD00025.1"/>
    </source>
</evidence>
<dbReference type="SUPFAM" id="SSF53822">
    <property type="entry name" value="Periplasmic binding protein-like I"/>
    <property type="match status" value="1"/>
</dbReference>
<dbReference type="PROSITE" id="PS00356">
    <property type="entry name" value="HTH_LACI_1"/>
    <property type="match status" value="1"/>
</dbReference>
<dbReference type="Pfam" id="PF00532">
    <property type="entry name" value="Peripla_BP_1"/>
    <property type="match status" value="1"/>
</dbReference>
<keyword evidence="2" id="KW-0805">Transcription regulation</keyword>
<dbReference type="InterPro" id="IPR028082">
    <property type="entry name" value="Peripla_BP_I"/>
</dbReference>
<organism evidence="6 7">
    <name type="scientific">Robinsoniella peoriensis</name>
    <dbReference type="NCBI Taxonomy" id="180332"/>
    <lineage>
        <taxon>Bacteria</taxon>
        <taxon>Bacillati</taxon>
        <taxon>Bacillota</taxon>
        <taxon>Clostridia</taxon>
        <taxon>Lachnospirales</taxon>
        <taxon>Lachnospiraceae</taxon>
        <taxon>Robinsoniella</taxon>
    </lineage>
</organism>
<keyword evidence="4" id="KW-0804">Transcription</keyword>
<dbReference type="CDD" id="cd01392">
    <property type="entry name" value="HTH_LacI"/>
    <property type="match status" value="1"/>
</dbReference>
<dbReference type="PROSITE" id="PS50932">
    <property type="entry name" value="HTH_LACI_2"/>
    <property type="match status" value="1"/>
</dbReference>
<evidence type="ECO:0000256" key="4">
    <source>
        <dbReference type="ARBA" id="ARBA00023163"/>
    </source>
</evidence>
<comment type="caution">
    <text evidence="6">The sequence shown here is derived from an EMBL/GenBank/DDBJ whole genome shotgun (WGS) entry which is preliminary data.</text>
</comment>
<sequence>MGDNGENKEKTIKDVAILAGVSVATVGRVIGNYGSVSEKTRDKVMNAVRELNYSPNAIAQGMRGRSMKTIGIVIGSIKNSFFGEMVYSIERVARKNGYNTLICNTHEKPELELQHMEMLRTKQVDGIILASIFDNIKAIPKDKRVLYNGPIPVVCVDRKIEGLNRDLIETANKDVACEATSYLLDLGHRKIGVFGAGRPMITTVRDRVEGYRKAFRDKGIDLDERYIETFDWEEEAVEKEIDEYLNKNEDITAILILNGSLTTAIFRELKLRSENWLSERSIITWDEEDMIQLMDITTVEQQVEKMGRIAAERVFTQVEHPEREEDGMKIVLKGHLNIRKSCKKR</sequence>
<evidence type="ECO:0000313" key="7">
    <source>
        <dbReference type="Proteomes" id="UP000306509"/>
    </source>
</evidence>
<dbReference type="CDD" id="cd06267">
    <property type="entry name" value="PBP1_LacI_sugar_binding-like"/>
    <property type="match status" value="1"/>
</dbReference>
<dbReference type="Pfam" id="PF00356">
    <property type="entry name" value="LacI"/>
    <property type="match status" value="1"/>
</dbReference>
<keyword evidence="3" id="KW-0238">DNA-binding</keyword>
<dbReference type="Gene3D" id="1.10.260.40">
    <property type="entry name" value="lambda repressor-like DNA-binding domains"/>
    <property type="match status" value="1"/>
</dbReference>
<dbReference type="SMART" id="SM00354">
    <property type="entry name" value="HTH_LACI"/>
    <property type="match status" value="1"/>
</dbReference>
<feature type="domain" description="HTH lacI-type" evidence="5">
    <location>
        <begin position="10"/>
        <end position="64"/>
    </location>
</feature>
<dbReference type="Proteomes" id="UP000306509">
    <property type="component" value="Unassembled WGS sequence"/>
</dbReference>
<dbReference type="InterPro" id="IPR010982">
    <property type="entry name" value="Lambda_DNA-bd_dom_sf"/>
</dbReference>
<dbReference type="Gene3D" id="3.40.50.2300">
    <property type="match status" value="2"/>
</dbReference>
<evidence type="ECO:0000259" key="5">
    <source>
        <dbReference type="PROSITE" id="PS50932"/>
    </source>
</evidence>
<evidence type="ECO:0000256" key="2">
    <source>
        <dbReference type="ARBA" id="ARBA00023015"/>
    </source>
</evidence>
<dbReference type="RefSeq" id="WP_052377652.1">
    <property type="nucleotide sequence ID" value="NZ_JTGN01000006.1"/>
</dbReference>
<dbReference type="InterPro" id="IPR001761">
    <property type="entry name" value="Peripla_BP/Lac1_sug-bd_dom"/>
</dbReference>
<dbReference type="PANTHER" id="PTHR30146">
    <property type="entry name" value="LACI-RELATED TRANSCRIPTIONAL REPRESSOR"/>
    <property type="match status" value="1"/>
</dbReference>
<dbReference type="GO" id="GO:0000976">
    <property type="term" value="F:transcription cis-regulatory region binding"/>
    <property type="evidence" value="ECO:0007669"/>
    <property type="project" value="TreeGrafter"/>
</dbReference>
<dbReference type="SUPFAM" id="SSF47413">
    <property type="entry name" value="lambda repressor-like DNA-binding domains"/>
    <property type="match status" value="1"/>
</dbReference>
<name>A0A4U8Q5A4_9FIRM</name>
<dbReference type="GO" id="GO:0003700">
    <property type="term" value="F:DNA-binding transcription factor activity"/>
    <property type="evidence" value="ECO:0007669"/>
    <property type="project" value="TreeGrafter"/>
</dbReference>
<evidence type="ECO:0000256" key="3">
    <source>
        <dbReference type="ARBA" id="ARBA00023125"/>
    </source>
</evidence>
<evidence type="ECO:0000256" key="1">
    <source>
        <dbReference type="ARBA" id="ARBA00022491"/>
    </source>
</evidence>
<keyword evidence="1" id="KW-0678">Repressor</keyword>